<sequence length="391" mass="41421">MFDPADVGFLADPYPAFALLRALGPVHDHPSLGTPVAVSHAACSALLRGRDLGRIWADAEPAADFAAFNLLHRNSLLEREGEPHHRLRAAVAGAFNRGHTARLEPWVRGLAGRLVDDLASGIAADGRSDVISVLAAALPVEVIAELLGVPEPERSALRGWSNAIVTMYEPAVSDPAGGDVRRAAAERASAEFVAALRELAEHRRRHPGEDLVSDLVAAGIDADELVGTAALLLMAGHEATVNVIGNGVLALLRHPAQWEVLATAPLAPAVEELIRYDPPLQLFERTAVVDTEVAGHPVPAGTRIAALLGAAAHDPQVFERPDELDVTRAHNPHLGFGLGVHYCLGAPLARLEVAAALDALRTRLPGMALAAEPERRPDFVMRGLRTLPVTA</sequence>
<keyword evidence="4" id="KW-1185">Reference proteome</keyword>
<dbReference type="PANTHER" id="PTHR46696">
    <property type="entry name" value="P450, PUTATIVE (EUROFUNG)-RELATED"/>
    <property type="match status" value="1"/>
</dbReference>
<evidence type="ECO:0000313" key="4">
    <source>
        <dbReference type="Proteomes" id="UP000694300"/>
    </source>
</evidence>
<dbReference type="Pfam" id="PF00067">
    <property type="entry name" value="p450"/>
    <property type="match status" value="1"/>
</dbReference>
<evidence type="ECO:0000256" key="2">
    <source>
        <dbReference type="RuleBase" id="RU000461"/>
    </source>
</evidence>
<dbReference type="Proteomes" id="UP000694300">
    <property type="component" value="Unassembled WGS sequence"/>
</dbReference>
<comment type="similarity">
    <text evidence="1 2">Belongs to the cytochrome P450 family.</text>
</comment>
<keyword evidence="2" id="KW-0503">Monooxygenase</keyword>
<protein>
    <submittedName>
        <fullName evidence="3">Cytochrome P450</fullName>
    </submittedName>
</protein>
<keyword evidence="2" id="KW-0349">Heme</keyword>
<accession>A0ABS6U9E1</accession>
<dbReference type="PANTHER" id="PTHR46696:SF1">
    <property type="entry name" value="CYTOCHROME P450 YJIB-RELATED"/>
    <property type="match status" value="1"/>
</dbReference>
<dbReference type="InterPro" id="IPR017972">
    <property type="entry name" value="Cyt_P450_CS"/>
</dbReference>
<keyword evidence="2" id="KW-0479">Metal-binding</keyword>
<comment type="caution">
    <text evidence="3">The sequence shown here is derived from an EMBL/GenBank/DDBJ whole genome shotgun (WGS) entry which is preliminary data.</text>
</comment>
<organism evidence="3 4">
    <name type="scientific">Pseudonocardia oceani</name>
    <dbReference type="NCBI Taxonomy" id="2792013"/>
    <lineage>
        <taxon>Bacteria</taxon>
        <taxon>Bacillati</taxon>
        <taxon>Actinomycetota</taxon>
        <taxon>Actinomycetes</taxon>
        <taxon>Pseudonocardiales</taxon>
        <taxon>Pseudonocardiaceae</taxon>
        <taxon>Pseudonocardia</taxon>
    </lineage>
</organism>
<gene>
    <name evidence="3" type="ORF">I4I82_14280</name>
</gene>
<proteinExistence type="inferred from homology"/>
<evidence type="ECO:0000313" key="3">
    <source>
        <dbReference type="EMBL" id="MBW0128837.1"/>
    </source>
</evidence>
<dbReference type="RefSeq" id="WP_218593554.1">
    <property type="nucleotide sequence ID" value="NZ_JADQDE010000495.1"/>
</dbReference>
<keyword evidence="2" id="KW-0560">Oxidoreductase</keyword>
<keyword evidence="2" id="KW-0408">Iron</keyword>
<dbReference type="PROSITE" id="PS00086">
    <property type="entry name" value="CYTOCHROME_P450"/>
    <property type="match status" value="1"/>
</dbReference>
<evidence type="ECO:0000256" key="1">
    <source>
        <dbReference type="ARBA" id="ARBA00010617"/>
    </source>
</evidence>
<name>A0ABS6U9E1_9PSEU</name>
<dbReference type="EMBL" id="JADQDF010000001">
    <property type="protein sequence ID" value="MBW0128837.1"/>
    <property type="molecule type" value="Genomic_DNA"/>
</dbReference>
<dbReference type="InterPro" id="IPR001128">
    <property type="entry name" value="Cyt_P450"/>
</dbReference>
<reference evidence="3 4" key="1">
    <citation type="submission" date="2020-11" db="EMBL/GenBank/DDBJ databases">
        <title>Pseudonocardia abyssalis sp. nov. and Pseudonocardia oceani sp. nov., description and phylogenomic analysis of two novel actinomycetes isolated from the deep Southern Ocean.</title>
        <authorList>
            <person name="Parra J."/>
        </authorList>
    </citation>
    <scope>NUCLEOTIDE SEQUENCE [LARGE SCALE GENOMIC DNA]</scope>
    <source>
        <strain evidence="4">KRD185</strain>
    </source>
</reference>
<dbReference type="CDD" id="cd20625">
    <property type="entry name" value="CYP164-like"/>
    <property type="match status" value="1"/>
</dbReference>